<comment type="caution">
    <text evidence="3">The sequence shown here is derived from an EMBL/GenBank/DDBJ whole genome shotgun (WGS) entry which is preliminary data.</text>
</comment>
<dbReference type="Proteomes" id="UP000596742">
    <property type="component" value="Unassembled WGS sequence"/>
</dbReference>
<feature type="compositionally biased region" description="Basic and acidic residues" evidence="2">
    <location>
        <begin position="10"/>
        <end position="23"/>
    </location>
</feature>
<accession>A0A8B6FDI1</accession>
<keyword evidence="4" id="KW-1185">Reference proteome</keyword>
<organism evidence="3 4">
    <name type="scientific">Mytilus galloprovincialis</name>
    <name type="common">Mediterranean mussel</name>
    <dbReference type="NCBI Taxonomy" id="29158"/>
    <lineage>
        <taxon>Eukaryota</taxon>
        <taxon>Metazoa</taxon>
        <taxon>Spiralia</taxon>
        <taxon>Lophotrochozoa</taxon>
        <taxon>Mollusca</taxon>
        <taxon>Bivalvia</taxon>
        <taxon>Autobranchia</taxon>
        <taxon>Pteriomorphia</taxon>
        <taxon>Mytilida</taxon>
        <taxon>Mytiloidea</taxon>
        <taxon>Mytilidae</taxon>
        <taxon>Mytilinae</taxon>
        <taxon>Mytilus</taxon>
    </lineage>
</organism>
<dbReference type="EMBL" id="UYJE01006696">
    <property type="protein sequence ID" value="VDI48105.1"/>
    <property type="molecule type" value="Genomic_DNA"/>
</dbReference>
<proteinExistence type="predicted"/>
<dbReference type="AlphaFoldDB" id="A0A8B6FDI1"/>
<feature type="region of interest" description="Disordered" evidence="2">
    <location>
        <begin position="1"/>
        <end position="59"/>
    </location>
</feature>
<evidence type="ECO:0000256" key="2">
    <source>
        <dbReference type="SAM" id="MobiDB-lite"/>
    </source>
</evidence>
<dbReference type="Gene3D" id="3.30.70.1820">
    <property type="entry name" value="L1 transposable element, RRM domain"/>
    <property type="match status" value="1"/>
</dbReference>
<evidence type="ECO:0000313" key="3">
    <source>
        <dbReference type="EMBL" id="VDI48105.1"/>
    </source>
</evidence>
<dbReference type="OrthoDB" id="7477812at2759"/>
<evidence type="ECO:0000313" key="4">
    <source>
        <dbReference type="Proteomes" id="UP000596742"/>
    </source>
</evidence>
<feature type="coiled-coil region" evidence="1">
    <location>
        <begin position="65"/>
        <end position="113"/>
    </location>
</feature>
<gene>
    <name evidence="3" type="ORF">MGAL_10B001083</name>
</gene>
<protein>
    <submittedName>
        <fullName evidence="3">Uncharacterized protein</fullName>
    </submittedName>
</protein>
<reference evidence="3" key="1">
    <citation type="submission" date="2018-11" db="EMBL/GenBank/DDBJ databases">
        <authorList>
            <person name="Alioto T."/>
            <person name="Alioto T."/>
        </authorList>
    </citation>
    <scope>NUCLEOTIDE SEQUENCE</scope>
</reference>
<sequence>MPPPLANKINTKDNKEIKNKDGNKTVQSLLAPKKDQQIANQGNPPPKRDKRTFSDVSEESLEEFNTKLRERTGKLKDELDALNIDNENFKERLRIKDRQIEELQEKVADCNHRSIDALKSANYNEQYSRKHNIRMVNFPEERNENLRDVFVKMVKKDLNVEMEPSDVIAIHRIPGKEGNTKPVIAKVRNTDIKIKIMRNKKGLKNDIKFHDDITQRNIGLLARLNTNVMLNNTWFYNCSVYGKLKDSEYRTKFDLYDNIDEKIKKKLSSM</sequence>
<evidence type="ECO:0000256" key="1">
    <source>
        <dbReference type="SAM" id="Coils"/>
    </source>
</evidence>
<keyword evidence="1" id="KW-0175">Coiled coil</keyword>
<name>A0A8B6FDI1_MYTGA</name>